<sequence length="108" mass="12443">MTNNSLSKLPPEILSAIIDLIEDESGWREYPTEILVNLQLTWKTLEQACHKRYLLYFYDWYIDLEKEKGLSIIKAVLASPVHKAAIEKINEENEENDDDEDGDEGDTG</sequence>
<feature type="compositionally biased region" description="Acidic residues" evidence="1">
    <location>
        <begin position="92"/>
        <end position="108"/>
    </location>
</feature>
<dbReference type="RefSeq" id="XP_040882149.1">
    <property type="nucleotide sequence ID" value="XM_041027685.1"/>
</dbReference>
<name>A0A074WRW5_AURM1</name>
<reference evidence="2 3" key="1">
    <citation type="journal article" date="2014" name="BMC Genomics">
        <title>Genome sequencing of four Aureobasidium pullulans varieties: biotechnological potential, stress tolerance, and description of new species.</title>
        <authorList>
            <person name="Gostin Ar C."/>
            <person name="Ohm R.A."/>
            <person name="Kogej T."/>
            <person name="Sonjak S."/>
            <person name="Turk M."/>
            <person name="Zajc J."/>
            <person name="Zalar P."/>
            <person name="Grube M."/>
            <person name="Sun H."/>
            <person name="Han J."/>
            <person name="Sharma A."/>
            <person name="Chiniquy J."/>
            <person name="Ngan C.Y."/>
            <person name="Lipzen A."/>
            <person name="Barry K."/>
            <person name="Grigoriev I.V."/>
            <person name="Gunde-Cimerman N."/>
        </authorList>
    </citation>
    <scope>NUCLEOTIDE SEQUENCE [LARGE SCALE GENOMIC DNA]</scope>
    <source>
        <strain evidence="2 3">CBS 110374</strain>
    </source>
</reference>
<feature type="region of interest" description="Disordered" evidence="1">
    <location>
        <begin position="88"/>
        <end position="108"/>
    </location>
</feature>
<evidence type="ECO:0000256" key="1">
    <source>
        <dbReference type="SAM" id="MobiDB-lite"/>
    </source>
</evidence>
<gene>
    <name evidence="2" type="ORF">M437DRAFT_82102</name>
</gene>
<keyword evidence="3" id="KW-1185">Reference proteome</keyword>
<dbReference type="EMBL" id="KL584827">
    <property type="protein sequence ID" value="KEQ65126.1"/>
    <property type="molecule type" value="Genomic_DNA"/>
</dbReference>
<accession>A0A074WRW5</accession>
<proteinExistence type="predicted"/>
<dbReference type="Proteomes" id="UP000030672">
    <property type="component" value="Unassembled WGS sequence"/>
</dbReference>
<dbReference type="AlphaFoldDB" id="A0A074WRW5"/>
<evidence type="ECO:0000313" key="3">
    <source>
        <dbReference type="Proteomes" id="UP000030672"/>
    </source>
</evidence>
<protein>
    <submittedName>
        <fullName evidence="2">Uncharacterized protein</fullName>
    </submittedName>
</protein>
<dbReference type="GeneID" id="63921058"/>
<dbReference type="HOGENOM" id="CLU_2196405_0_0_1"/>
<organism evidence="2 3">
    <name type="scientific">Aureobasidium melanogenum (strain CBS 110374)</name>
    <name type="common">Aureobasidium pullulans var. melanogenum</name>
    <dbReference type="NCBI Taxonomy" id="1043003"/>
    <lineage>
        <taxon>Eukaryota</taxon>
        <taxon>Fungi</taxon>
        <taxon>Dikarya</taxon>
        <taxon>Ascomycota</taxon>
        <taxon>Pezizomycotina</taxon>
        <taxon>Dothideomycetes</taxon>
        <taxon>Dothideomycetidae</taxon>
        <taxon>Dothideales</taxon>
        <taxon>Saccotheciaceae</taxon>
        <taxon>Aureobasidium</taxon>
    </lineage>
</organism>
<evidence type="ECO:0000313" key="2">
    <source>
        <dbReference type="EMBL" id="KEQ65126.1"/>
    </source>
</evidence>